<evidence type="ECO:0000313" key="3">
    <source>
        <dbReference type="Proteomes" id="UP001565369"/>
    </source>
</evidence>
<sequence length="103" mass="11256">MKWGSILSIDATRLARNCTDWYPLLDICGLRGCLIADRDGVYDPGTPNGRLLLGLKGSISELELHTIRSRLTAGLLAKAERGELAVMLPIGLMRDPSCAFQGW</sequence>
<organism evidence="2 3">
    <name type="scientific">Bradyrhizobium ottawaense</name>
    <dbReference type="NCBI Taxonomy" id="931866"/>
    <lineage>
        <taxon>Bacteria</taxon>
        <taxon>Pseudomonadati</taxon>
        <taxon>Pseudomonadota</taxon>
        <taxon>Alphaproteobacteria</taxon>
        <taxon>Hyphomicrobiales</taxon>
        <taxon>Nitrobacteraceae</taxon>
        <taxon>Bradyrhizobium</taxon>
    </lineage>
</organism>
<proteinExistence type="predicted"/>
<evidence type="ECO:0000259" key="1">
    <source>
        <dbReference type="PROSITE" id="PS51736"/>
    </source>
</evidence>
<dbReference type="CDD" id="cd00338">
    <property type="entry name" value="Ser_Recombinase"/>
    <property type="match status" value="1"/>
</dbReference>
<dbReference type="PROSITE" id="PS51736">
    <property type="entry name" value="RECOMBINASES_3"/>
    <property type="match status" value="1"/>
</dbReference>
<dbReference type="Gene3D" id="3.40.50.1390">
    <property type="entry name" value="Resolvase, N-terminal catalytic domain"/>
    <property type="match status" value="1"/>
</dbReference>
<dbReference type="PANTHER" id="PTHR30461">
    <property type="entry name" value="DNA-INVERTASE FROM LAMBDOID PROPHAGE"/>
    <property type="match status" value="1"/>
</dbReference>
<dbReference type="InterPro" id="IPR036162">
    <property type="entry name" value="Resolvase-like_N_sf"/>
</dbReference>
<dbReference type="InterPro" id="IPR050639">
    <property type="entry name" value="SSR_resolvase"/>
</dbReference>
<protein>
    <submittedName>
        <fullName evidence="2">DNA invertase Pin-like site-specific DNA recombinase</fullName>
    </submittedName>
</protein>
<evidence type="ECO:0000313" key="2">
    <source>
        <dbReference type="EMBL" id="MEY9451428.1"/>
    </source>
</evidence>
<name>A0ABV4FKG3_9BRAD</name>
<dbReference type="Proteomes" id="UP001565369">
    <property type="component" value="Unassembled WGS sequence"/>
</dbReference>
<accession>A0ABV4FKG3</accession>
<keyword evidence="3" id="KW-1185">Reference proteome</keyword>
<gene>
    <name evidence="2" type="ORF">ABIG07_000376</name>
</gene>
<dbReference type="InterPro" id="IPR006119">
    <property type="entry name" value="Resolv_N"/>
</dbReference>
<feature type="domain" description="Resolvase/invertase-type recombinase catalytic" evidence="1">
    <location>
        <begin position="1"/>
        <end position="82"/>
    </location>
</feature>
<reference evidence="2 3" key="1">
    <citation type="submission" date="2024-07" db="EMBL/GenBank/DDBJ databases">
        <title>Genomic Encyclopedia of Type Strains, Phase V (KMG-V): Genome sequencing to study the core and pangenomes of soil and plant-associated prokaryotes.</title>
        <authorList>
            <person name="Whitman W."/>
        </authorList>
    </citation>
    <scope>NUCLEOTIDE SEQUENCE [LARGE SCALE GENOMIC DNA]</scope>
    <source>
        <strain evidence="2 3">USDA 152</strain>
    </source>
</reference>
<dbReference type="EMBL" id="JBGBZJ010000002">
    <property type="protein sequence ID" value="MEY9451428.1"/>
    <property type="molecule type" value="Genomic_DNA"/>
</dbReference>
<dbReference type="SUPFAM" id="SSF53041">
    <property type="entry name" value="Resolvase-like"/>
    <property type="match status" value="1"/>
</dbReference>
<dbReference type="PANTHER" id="PTHR30461:SF23">
    <property type="entry name" value="DNA RECOMBINASE-RELATED"/>
    <property type="match status" value="1"/>
</dbReference>
<comment type="caution">
    <text evidence="2">The sequence shown here is derived from an EMBL/GenBank/DDBJ whole genome shotgun (WGS) entry which is preliminary data.</text>
</comment>
<dbReference type="Pfam" id="PF00239">
    <property type="entry name" value="Resolvase"/>
    <property type="match status" value="1"/>
</dbReference>